<keyword evidence="2" id="KW-1003">Cell membrane</keyword>
<dbReference type="Gene3D" id="2.10.25.10">
    <property type="entry name" value="Laminin"/>
    <property type="match status" value="1"/>
</dbReference>
<dbReference type="InterPro" id="IPR002035">
    <property type="entry name" value="VWF_A"/>
</dbReference>
<dbReference type="GeneID" id="109465495"/>
<name>A0A6P4Y1R5_BRABE</name>
<evidence type="ECO:0000256" key="8">
    <source>
        <dbReference type="ARBA" id="ARBA00022989"/>
    </source>
</evidence>
<dbReference type="InterPro" id="IPR036465">
    <property type="entry name" value="vWFA_dom_sf"/>
</dbReference>
<dbReference type="SMART" id="SM00179">
    <property type="entry name" value="EGF_CA"/>
    <property type="match status" value="1"/>
</dbReference>
<evidence type="ECO:0000256" key="2">
    <source>
        <dbReference type="ARBA" id="ARBA00022475"/>
    </source>
</evidence>
<dbReference type="GO" id="GO:0007154">
    <property type="term" value="P:cell communication"/>
    <property type="evidence" value="ECO:0007669"/>
    <property type="project" value="UniProtKB-ARBA"/>
</dbReference>
<evidence type="ECO:0000256" key="3">
    <source>
        <dbReference type="ARBA" id="ARBA00022536"/>
    </source>
</evidence>
<comment type="subcellular location">
    <subcellularLocation>
        <location evidence="1">Cell membrane</location>
        <topology evidence="1">Single-pass type I membrane protein</topology>
    </subcellularLocation>
</comment>
<keyword evidence="10 12" id="KW-1015">Disulfide bond</keyword>
<gene>
    <name evidence="16 17" type="primary">LOC109465495</name>
</gene>
<keyword evidence="7" id="KW-0106">Calcium</keyword>
<dbReference type="PANTHER" id="PTHR24020">
    <property type="entry name" value="COLLAGEN ALPHA"/>
    <property type="match status" value="1"/>
</dbReference>
<dbReference type="Gene3D" id="3.40.50.410">
    <property type="entry name" value="von Willebrand factor, type A domain"/>
    <property type="match status" value="2"/>
</dbReference>
<dbReference type="KEGG" id="bbel:109465495"/>
<dbReference type="SUPFAM" id="SSF53300">
    <property type="entry name" value="vWA-like"/>
    <property type="match status" value="2"/>
</dbReference>
<dbReference type="PANTHER" id="PTHR24020:SF87">
    <property type="entry name" value="COLLAGEN ALPHA-1(VI) CHAIN-LIKE"/>
    <property type="match status" value="1"/>
</dbReference>
<evidence type="ECO:0000256" key="6">
    <source>
        <dbReference type="ARBA" id="ARBA00022737"/>
    </source>
</evidence>
<evidence type="ECO:0000313" key="15">
    <source>
        <dbReference type="Proteomes" id="UP000515135"/>
    </source>
</evidence>
<evidence type="ECO:0000256" key="12">
    <source>
        <dbReference type="PROSITE-ProRule" id="PRU00076"/>
    </source>
</evidence>
<feature type="disulfide bond" evidence="12">
    <location>
        <begin position="87"/>
        <end position="104"/>
    </location>
</feature>
<dbReference type="RefSeq" id="XP_019618413.1">
    <property type="nucleotide sequence ID" value="XM_019762854.1"/>
</dbReference>
<comment type="caution">
    <text evidence="12">Lacks conserved residue(s) required for the propagation of feature annotation.</text>
</comment>
<sequence length="305" mass="32343">MIVLTDGQSARDVTEASQALAEEGIIVYCIGVGNVDPAELLVIANNDASKVIALDDFNALVAEIDQISIVVCEVAIERADPCFSQPCQNGGTCITLDENLSYECQCPHDYAGSHCEIHCAIDVVFVVDASSSIQNNWFNVAKQFIIEFDQCFTGQDIGLGVITYDCVPRTAIPLGLYTAGYGGFMYAIVRVPYTGGLSGTAMAISFMTYTSNFRAGVPRAAVIITDGDDQDGMSGVAAMAQDAMDAGITLYGVVNGGIPGFTNINALEVISGGADNVFSIHDDACQVAYRILGDLYPCGMEDETR</sequence>
<dbReference type="FunFam" id="2.10.25.10:FF:000391">
    <property type="entry name" value="Weary, isoform C"/>
    <property type="match status" value="1"/>
</dbReference>
<keyword evidence="11" id="KW-0325">Glycoprotein</keyword>
<organism evidence="15 17">
    <name type="scientific">Branchiostoma belcheri</name>
    <name type="common">Amphioxus</name>
    <dbReference type="NCBI Taxonomy" id="7741"/>
    <lineage>
        <taxon>Eukaryota</taxon>
        <taxon>Metazoa</taxon>
        <taxon>Chordata</taxon>
        <taxon>Cephalochordata</taxon>
        <taxon>Leptocardii</taxon>
        <taxon>Amphioxiformes</taxon>
        <taxon>Branchiostomatidae</taxon>
        <taxon>Branchiostoma</taxon>
    </lineage>
</organism>
<keyword evidence="8" id="KW-1133">Transmembrane helix</keyword>
<dbReference type="GO" id="GO:0005886">
    <property type="term" value="C:plasma membrane"/>
    <property type="evidence" value="ECO:0007669"/>
    <property type="project" value="UniProtKB-SubCell"/>
</dbReference>
<dbReference type="AlphaFoldDB" id="A0A6P4Y1R5"/>
<feature type="domain" description="EGF-like" evidence="13">
    <location>
        <begin position="78"/>
        <end position="116"/>
    </location>
</feature>
<feature type="domain" description="VWFA" evidence="14">
    <location>
        <begin position="122"/>
        <end position="295"/>
    </location>
</feature>
<evidence type="ECO:0000313" key="16">
    <source>
        <dbReference type="RefSeq" id="XP_019618411.1"/>
    </source>
</evidence>
<keyword evidence="6" id="KW-0677">Repeat</keyword>
<dbReference type="Pfam" id="PF00008">
    <property type="entry name" value="EGF"/>
    <property type="match status" value="1"/>
</dbReference>
<dbReference type="PROSITE" id="PS50026">
    <property type="entry name" value="EGF_3"/>
    <property type="match status" value="1"/>
</dbReference>
<feature type="domain" description="VWFA" evidence="14">
    <location>
        <begin position="1"/>
        <end position="67"/>
    </location>
</feature>
<dbReference type="OrthoDB" id="6022609at2759"/>
<dbReference type="GO" id="GO:0023052">
    <property type="term" value="P:signaling"/>
    <property type="evidence" value="ECO:0007669"/>
    <property type="project" value="UniProtKB-ARBA"/>
</dbReference>
<reference evidence="16 17" key="1">
    <citation type="submission" date="2025-04" db="UniProtKB">
        <authorList>
            <consortium name="RefSeq"/>
        </authorList>
    </citation>
    <scope>IDENTIFICATION</scope>
    <source>
        <tissue evidence="16 17">Gonad</tissue>
    </source>
</reference>
<dbReference type="SMART" id="SM00327">
    <property type="entry name" value="VWA"/>
    <property type="match status" value="1"/>
</dbReference>
<dbReference type="InterPro" id="IPR000742">
    <property type="entry name" value="EGF"/>
</dbReference>
<dbReference type="Proteomes" id="UP000515135">
    <property type="component" value="Unplaced"/>
</dbReference>
<dbReference type="Pfam" id="PF00092">
    <property type="entry name" value="VWA"/>
    <property type="match status" value="2"/>
</dbReference>
<dbReference type="SMART" id="SM00181">
    <property type="entry name" value="EGF"/>
    <property type="match status" value="1"/>
</dbReference>
<evidence type="ECO:0000256" key="7">
    <source>
        <dbReference type="ARBA" id="ARBA00022837"/>
    </source>
</evidence>
<evidence type="ECO:0000256" key="1">
    <source>
        <dbReference type="ARBA" id="ARBA00004251"/>
    </source>
</evidence>
<keyword evidence="3 12" id="KW-0245">EGF-like domain</keyword>
<evidence type="ECO:0000256" key="5">
    <source>
        <dbReference type="ARBA" id="ARBA00022729"/>
    </source>
</evidence>
<evidence type="ECO:0000256" key="9">
    <source>
        <dbReference type="ARBA" id="ARBA00023136"/>
    </source>
</evidence>
<dbReference type="PROSITE" id="PS50234">
    <property type="entry name" value="VWFA"/>
    <property type="match status" value="2"/>
</dbReference>
<evidence type="ECO:0000256" key="10">
    <source>
        <dbReference type="ARBA" id="ARBA00023157"/>
    </source>
</evidence>
<dbReference type="RefSeq" id="XP_019618411.1">
    <property type="nucleotide sequence ID" value="XM_019762852.1"/>
</dbReference>
<evidence type="ECO:0000259" key="14">
    <source>
        <dbReference type="PROSITE" id="PS50234"/>
    </source>
</evidence>
<accession>A0A6P4Y1R5</accession>
<dbReference type="GO" id="GO:0005509">
    <property type="term" value="F:calcium ion binding"/>
    <property type="evidence" value="ECO:0007669"/>
    <property type="project" value="InterPro"/>
</dbReference>
<evidence type="ECO:0000313" key="17">
    <source>
        <dbReference type="RefSeq" id="XP_019618413.1"/>
    </source>
</evidence>
<dbReference type="InterPro" id="IPR050525">
    <property type="entry name" value="ECM_Assembly_Org"/>
</dbReference>
<dbReference type="PROSITE" id="PS00022">
    <property type="entry name" value="EGF_1"/>
    <property type="match status" value="1"/>
</dbReference>
<dbReference type="InterPro" id="IPR001881">
    <property type="entry name" value="EGF-like_Ca-bd_dom"/>
</dbReference>
<evidence type="ECO:0000259" key="13">
    <source>
        <dbReference type="PROSITE" id="PS50026"/>
    </source>
</evidence>
<proteinExistence type="predicted"/>
<feature type="disulfide bond" evidence="12">
    <location>
        <begin position="106"/>
        <end position="115"/>
    </location>
</feature>
<keyword evidence="5" id="KW-0732">Signal</keyword>
<evidence type="ECO:0000256" key="4">
    <source>
        <dbReference type="ARBA" id="ARBA00022692"/>
    </source>
</evidence>
<protein>
    <submittedName>
        <fullName evidence="16 17">von Willebrand factor A domain-containing protein 2-like</fullName>
    </submittedName>
</protein>
<dbReference type="SUPFAM" id="SSF57196">
    <property type="entry name" value="EGF/Laminin"/>
    <property type="match status" value="1"/>
</dbReference>
<keyword evidence="4" id="KW-0812">Transmembrane</keyword>
<keyword evidence="15" id="KW-1185">Reference proteome</keyword>
<keyword evidence="9" id="KW-0472">Membrane</keyword>
<dbReference type="CDD" id="cd00054">
    <property type="entry name" value="EGF_CA"/>
    <property type="match status" value="1"/>
</dbReference>
<evidence type="ECO:0000256" key="11">
    <source>
        <dbReference type="ARBA" id="ARBA00023180"/>
    </source>
</evidence>